<feature type="transmembrane region" description="Helical" evidence="6">
    <location>
        <begin position="39"/>
        <end position="63"/>
    </location>
</feature>
<dbReference type="GO" id="GO:0022857">
    <property type="term" value="F:transmembrane transporter activity"/>
    <property type="evidence" value="ECO:0007669"/>
    <property type="project" value="InterPro"/>
</dbReference>
<keyword evidence="4 6" id="KW-1133">Transmembrane helix</keyword>
<evidence type="ECO:0000256" key="5">
    <source>
        <dbReference type="ARBA" id="ARBA00023136"/>
    </source>
</evidence>
<dbReference type="InterPro" id="IPR050930">
    <property type="entry name" value="MFS_Vesicular_Transporter"/>
</dbReference>
<name>A0A9E8N9V7_9BACT</name>
<dbReference type="PANTHER" id="PTHR23506">
    <property type="entry name" value="GH10249P"/>
    <property type="match status" value="1"/>
</dbReference>
<evidence type="ECO:0000256" key="3">
    <source>
        <dbReference type="ARBA" id="ARBA00022692"/>
    </source>
</evidence>
<dbReference type="Gene3D" id="1.20.1250.20">
    <property type="entry name" value="MFS general substrate transporter like domains"/>
    <property type="match status" value="2"/>
</dbReference>
<accession>A0A9E8N9V7</accession>
<organism evidence="7 8">
    <name type="scientific">Dyadobacter pollutisoli</name>
    <dbReference type="NCBI Taxonomy" id="2910158"/>
    <lineage>
        <taxon>Bacteria</taxon>
        <taxon>Pseudomonadati</taxon>
        <taxon>Bacteroidota</taxon>
        <taxon>Cytophagia</taxon>
        <taxon>Cytophagales</taxon>
        <taxon>Spirosomataceae</taxon>
        <taxon>Dyadobacter</taxon>
    </lineage>
</organism>
<feature type="transmembrane region" description="Helical" evidence="6">
    <location>
        <begin position="194"/>
        <end position="216"/>
    </location>
</feature>
<evidence type="ECO:0000256" key="6">
    <source>
        <dbReference type="SAM" id="Phobius"/>
    </source>
</evidence>
<dbReference type="GO" id="GO:0016020">
    <property type="term" value="C:membrane"/>
    <property type="evidence" value="ECO:0007669"/>
    <property type="project" value="UniProtKB-SubCell"/>
</dbReference>
<feature type="transmembrane region" description="Helical" evidence="6">
    <location>
        <begin position="155"/>
        <end position="173"/>
    </location>
</feature>
<dbReference type="AlphaFoldDB" id="A0A9E8N9V7"/>
<evidence type="ECO:0000256" key="1">
    <source>
        <dbReference type="ARBA" id="ARBA00004141"/>
    </source>
</evidence>
<keyword evidence="5 6" id="KW-0472">Membrane</keyword>
<comment type="subcellular location">
    <subcellularLocation>
        <location evidence="1">Membrane</location>
        <topology evidence="1">Multi-pass membrane protein</topology>
    </subcellularLocation>
</comment>
<gene>
    <name evidence="7" type="ORF">ON006_01605</name>
</gene>
<dbReference type="EMBL" id="CP112998">
    <property type="protein sequence ID" value="WAC12664.1"/>
    <property type="molecule type" value="Genomic_DNA"/>
</dbReference>
<feature type="transmembrane region" description="Helical" evidence="6">
    <location>
        <begin position="262"/>
        <end position="295"/>
    </location>
</feature>
<feature type="transmembrane region" description="Helical" evidence="6">
    <location>
        <begin position="70"/>
        <end position="88"/>
    </location>
</feature>
<evidence type="ECO:0000256" key="2">
    <source>
        <dbReference type="ARBA" id="ARBA00022448"/>
    </source>
</evidence>
<dbReference type="PANTHER" id="PTHR23506:SF23">
    <property type="entry name" value="GH10249P"/>
    <property type="match status" value="1"/>
</dbReference>
<keyword evidence="3 6" id="KW-0812">Transmembrane</keyword>
<evidence type="ECO:0000256" key="4">
    <source>
        <dbReference type="ARBA" id="ARBA00022989"/>
    </source>
</evidence>
<dbReference type="RefSeq" id="WP_244823364.1">
    <property type="nucleotide sequence ID" value="NZ_CP112998.1"/>
</dbReference>
<keyword evidence="8" id="KW-1185">Reference proteome</keyword>
<dbReference type="Proteomes" id="UP001164653">
    <property type="component" value="Chromosome"/>
</dbReference>
<dbReference type="InterPro" id="IPR011701">
    <property type="entry name" value="MFS"/>
</dbReference>
<proteinExistence type="predicted"/>
<feature type="transmembrane region" description="Helical" evidence="6">
    <location>
        <begin position="344"/>
        <end position="364"/>
    </location>
</feature>
<dbReference type="InterPro" id="IPR036259">
    <property type="entry name" value="MFS_trans_sf"/>
</dbReference>
<dbReference type="Pfam" id="PF07690">
    <property type="entry name" value="MFS_1"/>
    <property type="match status" value="1"/>
</dbReference>
<evidence type="ECO:0000313" key="8">
    <source>
        <dbReference type="Proteomes" id="UP001164653"/>
    </source>
</evidence>
<protein>
    <submittedName>
        <fullName evidence="7">MFS transporter</fullName>
    </submittedName>
</protein>
<dbReference type="KEGG" id="dpf:ON006_01605"/>
<feature type="transmembrane region" description="Helical" evidence="6">
    <location>
        <begin position="7"/>
        <end position="27"/>
    </location>
</feature>
<evidence type="ECO:0000313" key="7">
    <source>
        <dbReference type="EMBL" id="WAC12664.1"/>
    </source>
</evidence>
<sequence length="372" mass="40214">MNKSFPLYASVSLAFALMGDAFLYSFLPTNAGSVHLPVIWIGTILSINRFARIILNPAILLVFNRFGFKLPTIFAAVLAVVTTASYGFGVNVAVWILLRILWGVSYSILRVSSLTYALDSPRKGFSLGLNQSIAECGPLFALLIGPFLLDYAGPATTFLLLGTLSVPSIYFALQLPDRERSSHKLPTFKLELPSAFNSMAFTSAFAVEGLLLVLIGTLLLRYLPTLTHIEIVALTAGFLSFRRICSILISPVSGRLADHYGLMNVFLVSILGLCFGFVLIATGIIYAGLITVFTFYNINSSLAAGGASAGKENITHAVSQNATYRDAGAAFGALSGGFMLALPSLHQVFLLCGLILMSLVWVLYREQRSIKE</sequence>
<keyword evidence="2" id="KW-0813">Transport</keyword>
<dbReference type="SUPFAM" id="SSF103473">
    <property type="entry name" value="MFS general substrate transporter"/>
    <property type="match status" value="1"/>
</dbReference>
<reference evidence="7" key="1">
    <citation type="submission" date="2022-11" db="EMBL/GenBank/DDBJ databases">
        <title>Dyadobacter pollutisoli sp. nov., isolated from plastic dumped soil.</title>
        <authorList>
            <person name="Kim J.M."/>
            <person name="Kim K.R."/>
            <person name="Lee J.K."/>
            <person name="Hao L."/>
            <person name="Jeon C.O."/>
        </authorList>
    </citation>
    <scope>NUCLEOTIDE SEQUENCE</scope>
    <source>
        <strain evidence="7">U1</strain>
    </source>
</reference>